<evidence type="ECO:0000313" key="2">
    <source>
        <dbReference type="Proteomes" id="UP000800200"/>
    </source>
</evidence>
<dbReference type="EMBL" id="ML994645">
    <property type="protein sequence ID" value="KAF2182951.1"/>
    <property type="molecule type" value="Genomic_DNA"/>
</dbReference>
<dbReference type="InterPro" id="IPR036770">
    <property type="entry name" value="Ankyrin_rpt-contain_sf"/>
</dbReference>
<gene>
    <name evidence="1" type="ORF">K469DRAFT_668936</name>
</gene>
<evidence type="ECO:0000313" key="1">
    <source>
        <dbReference type="EMBL" id="KAF2182951.1"/>
    </source>
</evidence>
<sequence length="69" mass="7722">MDPWTALHEAGGREAVVRVRVGSGADVNAKGMDPWTALMMKRRPYREWRISCNCSTLLPSNGTSWSNSR</sequence>
<accession>A0A6A6DTH7</accession>
<organism evidence="1 2">
    <name type="scientific">Zopfia rhizophila CBS 207.26</name>
    <dbReference type="NCBI Taxonomy" id="1314779"/>
    <lineage>
        <taxon>Eukaryota</taxon>
        <taxon>Fungi</taxon>
        <taxon>Dikarya</taxon>
        <taxon>Ascomycota</taxon>
        <taxon>Pezizomycotina</taxon>
        <taxon>Dothideomycetes</taxon>
        <taxon>Dothideomycetes incertae sedis</taxon>
        <taxon>Zopfiaceae</taxon>
        <taxon>Zopfia</taxon>
    </lineage>
</organism>
<protein>
    <submittedName>
        <fullName evidence="1">Uncharacterized protein</fullName>
    </submittedName>
</protein>
<dbReference type="SUPFAM" id="SSF48403">
    <property type="entry name" value="Ankyrin repeat"/>
    <property type="match status" value="1"/>
</dbReference>
<proteinExistence type="predicted"/>
<keyword evidence="2" id="KW-1185">Reference proteome</keyword>
<dbReference type="Proteomes" id="UP000800200">
    <property type="component" value="Unassembled WGS sequence"/>
</dbReference>
<dbReference type="AlphaFoldDB" id="A0A6A6DTH7"/>
<name>A0A6A6DTH7_9PEZI</name>
<reference evidence="1" key="1">
    <citation type="journal article" date="2020" name="Stud. Mycol.">
        <title>101 Dothideomycetes genomes: a test case for predicting lifestyles and emergence of pathogens.</title>
        <authorList>
            <person name="Haridas S."/>
            <person name="Albert R."/>
            <person name="Binder M."/>
            <person name="Bloem J."/>
            <person name="Labutti K."/>
            <person name="Salamov A."/>
            <person name="Andreopoulos B."/>
            <person name="Baker S."/>
            <person name="Barry K."/>
            <person name="Bills G."/>
            <person name="Bluhm B."/>
            <person name="Cannon C."/>
            <person name="Castanera R."/>
            <person name="Culley D."/>
            <person name="Daum C."/>
            <person name="Ezra D."/>
            <person name="Gonzalez J."/>
            <person name="Henrissat B."/>
            <person name="Kuo A."/>
            <person name="Liang C."/>
            <person name="Lipzen A."/>
            <person name="Lutzoni F."/>
            <person name="Magnuson J."/>
            <person name="Mondo S."/>
            <person name="Nolan M."/>
            <person name="Ohm R."/>
            <person name="Pangilinan J."/>
            <person name="Park H.-J."/>
            <person name="Ramirez L."/>
            <person name="Alfaro M."/>
            <person name="Sun H."/>
            <person name="Tritt A."/>
            <person name="Yoshinaga Y."/>
            <person name="Zwiers L.-H."/>
            <person name="Turgeon B."/>
            <person name="Goodwin S."/>
            <person name="Spatafora J."/>
            <person name="Crous P."/>
            <person name="Grigoriev I."/>
        </authorList>
    </citation>
    <scope>NUCLEOTIDE SEQUENCE</scope>
    <source>
        <strain evidence="1">CBS 207.26</strain>
    </source>
</reference>
<dbReference type="Gene3D" id="1.25.40.20">
    <property type="entry name" value="Ankyrin repeat-containing domain"/>
    <property type="match status" value="1"/>
</dbReference>